<dbReference type="PANTHER" id="PTHR33434:SF2">
    <property type="entry name" value="FATTY ACID-BINDING PROTEIN TM_1468"/>
    <property type="match status" value="1"/>
</dbReference>
<gene>
    <name evidence="2" type="ORF">RHODO2019_11310</name>
</gene>
<keyword evidence="1" id="KW-0446">Lipid-binding</keyword>
<dbReference type="RefSeq" id="WP_265381899.1">
    <property type="nucleotide sequence ID" value="NZ_CP110615.1"/>
</dbReference>
<dbReference type="PROSITE" id="PS51482">
    <property type="entry name" value="DEGV"/>
    <property type="match status" value="1"/>
</dbReference>
<dbReference type="NCBIfam" id="TIGR00762">
    <property type="entry name" value="DegV"/>
    <property type="match status" value="1"/>
</dbReference>
<evidence type="ECO:0000313" key="2">
    <source>
        <dbReference type="EMBL" id="UZJ23791.1"/>
    </source>
</evidence>
<dbReference type="PANTHER" id="PTHR33434">
    <property type="entry name" value="DEGV DOMAIN-CONTAINING PROTEIN DR_1986-RELATED"/>
    <property type="match status" value="1"/>
</dbReference>
<reference evidence="2" key="1">
    <citation type="submission" date="2022-10" db="EMBL/GenBank/DDBJ databases">
        <title>Rhodococcus sp.75.</title>
        <authorList>
            <person name="Sun M."/>
        </authorList>
    </citation>
    <scope>NUCLEOTIDE SEQUENCE</scope>
    <source>
        <strain evidence="2">75</strain>
    </source>
</reference>
<dbReference type="Pfam" id="PF02645">
    <property type="entry name" value="DegV"/>
    <property type="match status" value="1"/>
</dbReference>
<keyword evidence="3" id="KW-1185">Reference proteome</keyword>
<accession>A0ABY6NWN1</accession>
<dbReference type="EMBL" id="CP110615">
    <property type="protein sequence ID" value="UZJ23791.1"/>
    <property type="molecule type" value="Genomic_DNA"/>
</dbReference>
<dbReference type="SUPFAM" id="SSF82549">
    <property type="entry name" value="DAK1/DegV-like"/>
    <property type="match status" value="1"/>
</dbReference>
<organism evidence="2 3">
    <name type="scientific">Rhodococcus antarcticus</name>
    <dbReference type="NCBI Taxonomy" id="2987751"/>
    <lineage>
        <taxon>Bacteria</taxon>
        <taxon>Bacillati</taxon>
        <taxon>Actinomycetota</taxon>
        <taxon>Actinomycetes</taxon>
        <taxon>Mycobacteriales</taxon>
        <taxon>Nocardiaceae</taxon>
        <taxon>Rhodococcus</taxon>
    </lineage>
</organism>
<dbReference type="Proteomes" id="UP001164965">
    <property type="component" value="Chromosome"/>
</dbReference>
<dbReference type="Gene3D" id="3.40.50.10170">
    <property type="match status" value="1"/>
</dbReference>
<name>A0ABY6NWN1_9NOCA</name>
<dbReference type="InterPro" id="IPR043168">
    <property type="entry name" value="DegV_C"/>
</dbReference>
<proteinExistence type="predicted"/>
<dbReference type="InterPro" id="IPR050270">
    <property type="entry name" value="DegV_domain_contain"/>
</dbReference>
<protein>
    <submittedName>
        <fullName evidence="2">DegV family protein</fullName>
    </submittedName>
</protein>
<dbReference type="InterPro" id="IPR003797">
    <property type="entry name" value="DegV"/>
</dbReference>
<evidence type="ECO:0000313" key="3">
    <source>
        <dbReference type="Proteomes" id="UP001164965"/>
    </source>
</evidence>
<sequence>MPVSVVTDSSAHLAPGVAAEHGIVVVPLHVLLDGVAHLDGVDIGPDELVAALGSGRPGLRRQPEAVTTSRCSVGELEQAYTAAGDDGSDVLAVHLSRQLSGTWDAGRLAARAGAAAGRRVRVVDSGSTAMGLGFPVLAAARAAAAGADLDEVHAAAVDVAARCRTLLCLDTLEHLRRGGRIGAAAAALGTALAVKPLLHVVDGHIEALEKVRTSARALVRLVELAALAAGDAPTAVAVHHLGAPERAQALAVALRERLPSVIELHVSSVGAVVGAHLGPGMVGVVVCPGGAGDPGAAGLSTPR</sequence>
<evidence type="ECO:0000256" key="1">
    <source>
        <dbReference type="ARBA" id="ARBA00023121"/>
    </source>
</evidence>
<dbReference type="Gene3D" id="3.30.1180.10">
    <property type="match status" value="1"/>
</dbReference>